<evidence type="ECO:0000313" key="4">
    <source>
        <dbReference type="Proteomes" id="UP000510721"/>
    </source>
</evidence>
<organism evidence="3 4">
    <name type="scientific">Sinorhizobium mexicanum</name>
    <dbReference type="NCBI Taxonomy" id="375549"/>
    <lineage>
        <taxon>Bacteria</taxon>
        <taxon>Pseudomonadati</taxon>
        <taxon>Pseudomonadota</taxon>
        <taxon>Alphaproteobacteria</taxon>
        <taxon>Hyphomicrobiales</taxon>
        <taxon>Rhizobiaceae</taxon>
        <taxon>Sinorhizobium/Ensifer group</taxon>
        <taxon>Sinorhizobium</taxon>
    </lineage>
</organism>
<dbReference type="AlphaFoldDB" id="A0A859QVW6"/>
<evidence type="ECO:0000256" key="1">
    <source>
        <dbReference type="ARBA" id="ARBA00023239"/>
    </source>
</evidence>
<dbReference type="SFLD" id="SFLDG00179">
    <property type="entry name" value="mandelate_racemase"/>
    <property type="match status" value="1"/>
</dbReference>
<dbReference type="PANTHER" id="PTHR48080:SF2">
    <property type="entry name" value="D-GALACTONATE DEHYDRATASE"/>
    <property type="match status" value="1"/>
</dbReference>
<keyword evidence="1" id="KW-0456">Lyase</keyword>
<dbReference type="Gene3D" id="3.20.20.120">
    <property type="entry name" value="Enolase-like C-terminal domain"/>
    <property type="match status" value="1"/>
</dbReference>
<dbReference type="SUPFAM" id="SSF54826">
    <property type="entry name" value="Enolase N-terminal domain-like"/>
    <property type="match status" value="1"/>
</dbReference>
<gene>
    <name evidence="3" type="ORF">FKV68_29330</name>
</gene>
<dbReference type="SMART" id="SM00922">
    <property type="entry name" value="MR_MLE"/>
    <property type="match status" value="1"/>
</dbReference>
<sequence length="419" mass="45813">MRIAVVTGICYYPIIRIDTNQGVYGLGEVRDGGHPESALRLKHFLLGQNPCNVDMIFNALRLYGGDGREGGGVSGIEIALWDLVGKIYGVPCHQFFGGKYRDSVRIYGDTPAPAELTPEAYAKAVRARADMGLTFIKFDLPPKLFETTEGALIGAATKHEYDLGRSTRAPGSGRGAKISEKGIETAVEIVRAVRAEVGSEISLCVDHFGEGYVTADEAIRIGKALEPFNLAWIEDPVIWHDIKGHKKVADALLTPVAGGEDLYLVDGFREAIETQAFDILHPDLLTSGGMLETKRIADYGARYGLATALHSCCSPIGFMANVHCGAAINSLLAVEHHGLDVPFWEELVTGLDPKYLDEGYVKVPDLPGLGIELNLEAVKANLREPDALFLPTEEWNKRKAGFERVEPPRYQTQLIRGRR</sequence>
<name>A0A859QVW6_9HYPH</name>
<dbReference type="GO" id="GO:0016829">
    <property type="term" value="F:lyase activity"/>
    <property type="evidence" value="ECO:0007669"/>
    <property type="project" value="UniProtKB-KW"/>
</dbReference>
<keyword evidence="3" id="KW-0614">Plasmid</keyword>
<dbReference type="Pfam" id="PF02746">
    <property type="entry name" value="MR_MLE_N"/>
    <property type="match status" value="1"/>
</dbReference>
<dbReference type="InterPro" id="IPR013341">
    <property type="entry name" value="Mandelate_racemase_N_dom"/>
</dbReference>
<proteinExistence type="predicted"/>
<evidence type="ECO:0000259" key="2">
    <source>
        <dbReference type="SMART" id="SM00922"/>
    </source>
</evidence>
<dbReference type="Gene3D" id="3.30.390.10">
    <property type="entry name" value="Enolase-like, N-terminal domain"/>
    <property type="match status" value="1"/>
</dbReference>
<dbReference type="SFLD" id="SFLDS00001">
    <property type="entry name" value="Enolase"/>
    <property type="match status" value="1"/>
</dbReference>
<dbReference type="InterPro" id="IPR029017">
    <property type="entry name" value="Enolase-like_N"/>
</dbReference>
<dbReference type="PANTHER" id="PTHR48080">
    <property type="entry name" value="D-GALACTONATE DEHYDRATASE-RELATED"/>
    <property type="match status" value="1"/>
</dbReference>
<geneLocation type="plasmid" evidence="4">
    <name>pemeittgr7c</name>
</geneLocation>
<dbReference type="InterPro" id="IPR029065">
    <property type="entry name" value="Enolase_C-like"/>
</dbReference>
<evidence type="ECO:0000313" key="3">
    <source>
        <dbReference type="EMBL" id="QLL66257.1"/>
    </source>
</evidence>
<reference evidence="3 4" key="1">
    <citation type="submission" date="2019-06" db="EMBL/GenBank/DDBJ databases">
        <title>Complete genome sequence of Ensifer mexicanus ITTG R7 isolated from nodules of Acacia angustissima (Mill.) Kuntze.</title>
        <authorList>
            <person name="Rincon-Rosales R."/>
            <person name="Rogel M.A."/>
            <person name="Guerrero G."/>
            <person name="Rincon-Molina C.I."/>
            <person name="Lopez-Lopez A."/>
            <person name="Martinez-Romero E."/>
        </authorList>
    </citation>
    <scope>NUCLEOTIDE SEQUENCE [LARGE SCALE GENOMIC DNA]</scope>
    <source>
        <strain evidence="3 4">ITTG R7</strain>
        <plasmid evidence="4">pemeittgr7c</plasmid>
    </source>
</reference>
<dbReference type="EMBL" id="CP041241">
    <property type="protein sequence ID" value="QLL66257.1"/>
    <property type="molecule type" value="Genomic_DNA"/>
</dbReference>
<dbReference type="Proteomes" id="UP000510721">
    <property type="component" value="Plasmid pEmeITTGR7c"/>
</dbReference>
<dbReference type="InterPro" id="IPR013342">
    <property type="entry name" value="Mandelate_racemase_C"/>
</dbReference>
<dbReference type="Pfam" id="PF13378">
    <property type="entry name" value="MR_MLE_C"/>
    <property type="match status" value="1"/>
</dbReference>
<protein>
    <submittedName>
        <fullName evidence="3">Mandelate racemase/muconate lactonizing enzyme family protein</fullName>
    </submittedName>
</protein>
<dbReference type="InterPro" id="IPR034593">
    <property type="entry name" value="DgoD-like"/>
</dbReference>
<dbReference type="CDD" id="cd03316">
    <property type="entry name" value="MR_like"/>
    <property type="match status" value="1"/>
</dbReference>
<accession>A0A859QVW6</accession>
<dbReference type="KEGG" id="emx:FKV68_29330"/>
<dbReference type="SUPFAM" id="SSF51604">
    <property type="entry name" value="Enolase C-terminal domain-like"/>
    <property type="match status" value="1"/>
</dbReference>
<feature type="domain" description="Mandelate racemase/muconate lactonizing enzyme C-terminal" evidence="2">
    <location>
        <begin position="118"/>
        <end position="255"/>
    </location>
</feature>
<dbReference type="InterPro" id="IPR036849">
    <property type="entry name" value="Enolase-like_C_sf"/>
</dbReference>
<keyword evidence="4" id="KW-1185">Reference proteome</keyword>